<proteinExistence type="predicted"/>
<dbReference type="AlphaFoldDB" id="A0A839TAB0"/>
<dbReference type="Proteomes" id="UP000588111">
    <property type="component" value="Unassembled WGS sequence"/>
</dbReference>
<dbReference type="Gene3D" id="2.40.160.60">
    <property type="entry name" value="Outer membrane protein transport protein (OMPP1/FadL/TodX)"/>
    <property type="match status" value="1"/>
</dbReference>
<protein>
    <submittedName>
        <fullName evidence="1">Long-subunit fatty acid transport protein</fullName>
    </submittedName>
</protein>
<name>A0A839TAB0_9GAMM</name>
<evidence type="ECO:0000313" key="1">
    <source>
        <dbReference type="EMBL" id="MBB3106069.1"/>
    </source>
</evidence>
<keyword evidence="2" id="KW-1185">Reference proteome</keyword>
<sequence>MLEVGLGKRLTPALAISGSIGRDSGAGNPVSLLGPTEGYYSVGLGAKYNLTPEWAVSAGVKYLMLGDAEGLLAASGTKIDKFEDNDAYLFGMKLSYAAK</sequence>
<evidence type="ECO:0000313" key="2">
    <source>
        <dbReference type="Proteomes" id="UP000588111"/>
    </source>
</evidence>
<reference evidence="1 2" key="1">
    <citation type="submission" date="2020-08" db="EMBL/GenBank/DDBJ databases">
        <title>Genomic Encyclopedia of Type Strains, Phase III (KMG-III): the genomes of soil and plant-associated and newly described type strains.</title>
        <authorList>
            <person name="Whitman W."/>
        </authorList>
    </citation>
    <scope>NUCLEOTIDE SEQUENCE [LARGE SCALE GENOMIC DNA]</scope>
    <source>
        <strain evidence="1 2">CECT 5885</strain>
    </source>
</reference>
<dbReference type="RefSeq" id="WP_183618497.1">
    <property type="nucleotide sequence ID" value="NZ_CAJHAH010000002.1"/>
</dbReference>
<dbReference type="EMBL" id="JACHXL010000001">
    <property type="protein sequence ID" value="MBB3106069.1"/>
    <property type="molecule type" value="Genomic_DNA"/>
</dbReference>
<gene>
    <name evidence="1" type="ORF">FHS24_000560</name>
</gene>
<accession>A0A839TAB0</accession>
<comment type="caution">
    <text evidence="1">The sequence shown here is derived from an EMBL/GenBank/DDBJ whole genome shotgun (WGS) entry which is preliminary data.</text>
</comment>
<dbReference type="SUPFAM" id="SSF56935">
    <property type="entry name" value="Porins"/>
    <property type="match status" value="1"/>
</dbReference>
<organism evidence="1 2">
    <name type="scientific">Psychrobacter luti</name>
    <dbReference type="NCBI Taxonomy" id="198481"/>
    <lineage>
        <taxon>Bacteria</taxon>
        <taxon>Pseudomonadati</taxon>
        <taxon>Pseudomonadota</taxon>
        <taxon>Gammaproteobacteria</taxon>
        <taxon>Moraxellales</taxon>
        <taxon>Moraxellaceae</taxon>
        <taxon>Psychrobacter</taxon>
    </lineage>
</organism>